<dbReference type="Proteomes" id="UP000295136">
    <property type="component" value="Unassembled WGS sequence"/>
</dbReference>
<dbReference type="PANTHER" id="PTHR30349">
    <property type="entry name" value="PHAGE INTEGRASE-RELATED"/>
    <property type="match status" value="1"/>
</dbReference>
<sequence length="338" mass="38324">MYGYGDATGPGEEAVVFDSMLEGWSRQQGAAGRLQPPTLAFREQAVRRFATFAAAYPWQWSPEHVGRWIAHLVERRRAQSTVRRYQSALRLFCDYVTSPRHGWPVECEARFGRAPAQVFNDWSANANLTGYRGDPARRPMTREEVQLFLDHADDQVEVALRHGHKGALARYRDATVFKVVYAWGLRCSEASGLDVDDFRPHDGFPEWGRFGSLDIRAGRRIRGLPPQRRTVVSLMPWAVEAVQDYLHHIRPRYRGNHLGALWLTERGSRLGTREIEDRFAAYRDALDLDRALTPHCMRTAYMAHLLEDGSDLAFVQKQVGHSFAVTTAACVRTVGGTA</sequence>
<name>A0A4R5FX10_9ACTN</name>
<keyword evidence="2" id="KW-0238">DNA-binding</keyword>
<evidence type="ECO:0000256" key="1">
    <source>
        <dbReference type="ARBA" id="ARBA00008857"/>
    </source>
</evidence>
<dbReference type="Gene3D" id="1.10.443.10">
    <property type="entry name" value="Intergrase catalytic core"/>
    <property type="match status" value="1"/>
</dbReference>
<dbReference type="SUPFAM" id="SSF56349">
    <property type="entry name" value="DNA breaking-rejoining enzymes"/>
    <property type="match status" value="1"/>
</dbReference>
<keyword evidence="3" id="KW-0233">DNA recombination</keyword>
<dbReference type="InterPro" id="IPR013762">
    <property type="entry name" value="Integrase-like_cat_sf"/>
</dbReference>
<dbReference type="PANTHER" id="PTHR30349:SF41">
    <property type="entry name" value="INTEGRASE_RECOMBINASE PROTEIN MJ0367-RELATED"/>
    <property type="match status" value="1"/>
</dbReference>
<dbReference type="PROSITE" id="PS51898">
    <property type="entry name" value="TYR_RECOMBINASE"/>
    <property type="match status" value="1"/>
</dbReference>
<dbReference type="Gene3D" id="1.10.150.130">
    <property type="match status" value="1"/>
</dbReference>
<dbReference type="RefSeq" id="WP_132628490.1">
    <property type="nucleotide sequence ID" value="NZ_SMLD01000008.1"/>
</dbReference>
<organism evidence="5 6">
    <name type="scientific">Nonomuraea mesophila</name>
    <dbReference type="NCBI Taxonomy" id="2530382"/>
    <lineage>
        <taxon>Bacteria</taxon>
        <taxon>Bacillati</taxon>
        <taxon>Actinomycetota</taxon>
        <taxon>Actinomycetes</taxon>
        <taxon>Streptosporangiales</taxon>
        <taxon>Streptosporangiaceae</taxon>
        <taxon>Nonomuraea</taxon>
    </lineage>
</organism>
<comment type="caution">
    <text evidence="5">The sequence shown here is derived from an EMBL/GenBank/DDBJ whole genome shotgun (WGS) entry which is preliminary data.</text>
</comment>
<keyword evidence="6" id="KW-1185">Reference proteome</keyword>
<gene>
    <name evidence="5" type="ORF">E1295_05140</name>
</gene>
<dbReference type="GO" id="GO:0006310">
    <property type="term" value="P:DNA recombination"/>
    <property type="evidence" value="ECO:0007669"/>
    <property type="project" value="UniProtKB-KW"/>
</dbReference>
<dbReference type="GO" id="GO:0015074">
    <property type="term" value="P:DNA integration"/>
    <property type="evidence" value="ECO:0007669"/>
    <property type="project" value="InterPro"/>
</dbReference>
<dbReference type="SUPFAM" id="SSF47823">
    <property type="entry name" value="lambda integrase-like, N-terminal domain"/>
    <property type="match status" value="1"/>
</dbReference>
<protein>
    <submittedName>
        <fullName evidence="5">Site-specific integrase</fullName>
    </submittedName>
</protein>
<dbReference type="InterPro" id="IPR010998">
    <property type="entry name" value="Integrase_recombinase_N"/>
</dbReference>
<proteinExistence type="inferred from homology"/>
<evidence type="ECO:0000313" key="5">
    <source>
        <dbReference type="EMBL" id="TDE58619.1"/>
    </source>
</evidence>
<comment type="similarity">
    <text evidence="1">Belongs to the 'phage' integrase family.</text>
</comment>
<reference evidence="5 6" key="1">
    <citation type="submission" date="2019-03" db="EMBL/GenBank/DDBJ databases">
        <title>Draft genome sequences of novel Actinobacteria.</title>
        <authorList>
            <person name="Sahin N."/>
            <person name="Ay H."/>
            <person name="Saygin H."/>
        </authorList>
    </citation>
    <scope>NUCLEOTIDE SEQUENCE [LARGE SCALE GENOMIC DNA]</scope>
    <source>
        <strain evidence="5 6">6K102</strain>
    </source>
</reference>
<dbReference type="InterPro" id="IPR050090">
    <property type="entry name" value="Tyrosine_recombinase_XerCD"/>
</dbReference>
<dbReference type="InterPro" id="IPR002104">
    <property type="entry name" value="Integrase_catalytic"/>
</dbReference>
<evidence type="ECO:0000259" key="4">
    <source>
        <dbReference type="PROSITE" id="PS51898"/>
    </source>
</evidence>
<dbReference type="Pfam" id="PF00589">
    <property type="entry name" value="Phage_integrase"/>
    <property type="match status" value="1"/>
</dbReference>
<accession>A0A4R5FX10</accession>
<feature type="domain" description="Tyr recombinase" evidence="4">
    <location>
        <begin position="135"/>
        <end position="338"/>
    </location>
</feature>
<evidence type="ECO:0000256" key="2">
    <source>
        <dbReference type="ARBA" id="ARBA00023125"/>
    </source>
</evidence>
<dbReference type="InterPro" id="IPR011010">
    <property type="entry name" value="DNA_brk_join_enz"/>
</dbReference>
<evidence type="ECO:0000256" key="3">
    <source>
        <dbReference type="ARBA" id="ARBA00023172"/>
    </source>
</evidence>
<dbReference type="EMBL" id="SMLD01000008">
    <property type="protein sequence ID" value="TDE58619.1"/>
    <property type="molecule type" value="Genomic_DNA"/>
</dbReference>
<dbReference type="AlphaFoldDB" id="A0A4R5FX10"/>
<dbReference type="GO" id="GO:0003677">
    <property type="term" value="F:DNA binding"/>
    <property type="evidence" value="ECO:0007669"/>
    <property type="project" value="UniProtKB-KW"/>
</dbReference>
<evidence type="ECO:0000313" key="6">
    <source>
        <dbReference type="Proteomes" id="UP000295136"/>
    </source>
</evidence>